<feature type="compositionally biased region" description="Basic and acidic residues" evidence="1">
    <location>
        <begin position="1"/>
        <end position="24"/>
    </location>
</feature>
<protein>
    <submittedName>
        <fullName evidence="3">Transcriptional regulator, histone-like protein</fullName>
    </submittedName>
</protein>
<dbReference type="InterPro" id="IPR042261">
    <property type="entry name" value="Lsr2-like_dimerization"/>
</dbReference>
<proteinExistence type="predicted"/>
<dbReference type="Pfam" id="PF11774">
    <property type="entry name" value="Lsr2"/>
    <property type="match status" value="1"/>
</dbReference>
<gene>
    <name evidence="3" type="ORF">C5E16_09370</name>
</gene>
<dbReference type="InterPro" id="IPR036625">
    <property type="entry name" value="E3-bd_dom_sf"/>
</dbReference>
<dbReference type="InterPro" id="IPR024412">
    <property type="entry name" value="Lsr2_dim_dom"/>
</dbReference>
<reference evidence="3 4" key="1">
    <citation type="submission" date="2018-02" db="EMBL/GenBank/DDBJ databases">
        <title>Bacteriophage NCPPB3778 and a type I-E CRISPR drive the evolution of the US Biological Select Agent, Rathayibacter toxicus.</title>
        <authorList>
            <person name="Davis E.W.II."/>
            <person name="Tabima J.F."/>
            <person name="Weisberg A.J."/>
            <person name="Lopes L.D."/>
            <person name="Wiseman M.S."/>
            <person name="Wiseman M.S."/>
            <person name="Pupko T."/>
            <person name="Belcher M.S."/>
            <person name="Sechler A.J."/>
            <person name="Tancos M.A."/>
            <person name="Schroeder B.K."/>
            <person name="Murray T.D."/>
            <person name="Luster D.G."/>
            <person name="Schneider W.L."/>
            <person name="Rogers E."/>
            <person name="Andreote F.D."/>
            <person name="Grunwald N.J."/>
            <person name="Putnam M.L."/>
            <person name="Chang J.H."/>
        </authorList>
    </citation>
    <scope>NUCLEOTIDE SEQUENCE [LARGE SCALE GENOMIC DNA]</scope>
    <source>
        <strain evidence="3 4">AY1B3</strain>
    </source>
</reference>
<evidence type="ECO:0000313" key="4">
    <source>
        <dbReference type="Proteomes" id="UP000239241"/>
    </source>
</evidence>
<evidence type="ECO:0000313" key="3">
    <source>
        <dbReference type="EMBL" id="PPF67397.1"/>
    </source>
</evidence>
<comment type="caution">
    <text evidence="3">The sequence shown here is derived from an EMBL/GenBank/DDBJ whole genome shotgun (WGS) entry which is preliminary data.</text>
</comment>
<feature type="region of interest" description="Disordered" evidence="1">
    <location>
        <begin position="1"/>
        <end position="32"/>
    </location>
</feature>
<dbReference type="EMBL" id="PSXY01000013">
    <property type="protein sequence ID" value="PPF67397.1"/>
    <property type="molecule type" value="Genomic_DNA"/>
</dbReference>
<sequence length="130" mass="13493">MTEHADPRDDGHGRGAELDGEGRHATAGPTEPVRFGLDGIVHEADLDAADARALRALLAPYVAAGRRTTVTITPIPEERPAPAGAAATGAAPTGERAAARAWLEANGHRLGPGGRISATLMTLYRSRDGR</sequence>
<name>A0A2S5VTA4_9MICO</name>
<dbReference type="AlphaFoldDB" id="A0A2S5VTA4"/>
<feature type="domain" description="Lsr2 dimerization" evidence="2">
    <location>
        <begin position="30"/>
        <end position="68"/>
    </location>
</feature>
<evidence type="ECO:0000259" key="2">
    <source>
        <dbReference type="Pfam" id="PF11774"/>
    </source>
</evidence>
<dbReference type="Gene3D" id="4.10.320.10">
    <property type="entry name" value="E3-binding domain"/>
    <property type="match status" value="1"/>
</dbReference>
<evidence type="ECO:0000256" key="1">
    <source>
        <dbReference type="SAM" id="MobiDB-lite"/>
    </source>
</evidence>
<dbReference type="GO" id="GO:0016746">
    <property type="term" value="F:acyltransferase activity"/>
    <property type="evidence" value="ECO:0007669"/>
    <property type="project" value="InterPro"/>
</dbReference>
<organism evidence="3 4">
    <name type="scientific">Clavibacter michiganensis</name>
    <dbReference type="NCBI Taxonomy" id="28447"/>
    <lineage>
        <taxon>Bacteria</taxon>
        <taxon>Bacillati</taxon>
        <taxon>Actinomycetota</taxon>
        <taxon>Actinomycetes</taxon>
        <taxon>Micrococcales</taxon>
        <taxon>Microbacteriaceae</taxon>
        <taxon>Clavibacter</taxon>
    </lineage>
</organism>
<dbReference type="GO" id="GO:0003677">
    <property type="term" value="F:DNA binding"/>
    <property type="evidence" value="ECO:0007669"/>
    <property type="project" value="InterPro"/>
</dbReference>
<dbReference type="Proteomes" id="UP000239241">
    <property type="component" value="Unassembled WGS sequence"/>
</dbReference>
<dbReference type="RefSeq" id="WP_104290440.1">
    <property type="nucleotide sequence ID" value="NZ_PSXY01000013.1"/>
</dbReference>
<dbReference type="Gene3D" id="3.30.60.230">
    <property type="entry name" value="Lsr2, dimerization domain"/>
    <property type="match status" value="1"/>
</dbReference>
<accession>A0A2S5VTA4</accession>